<evidence type="ECO:0000313" key="2">
    <source>
        <dbReference type="EMBL" id="GHE90685.1"/>
    </source>
</evidence>
<feature type="domain" description="Calcineurin-like phosphoesterase" evidence="1">
    <location>
        <begin position="29"/>
        <end position="218"/>
    </location>
</feature>
<dbReference type="SUPFAM" id="SSF56300">
    <property type="entry name" value="Metallo-dependent phosphatases"/>
    <property type="match status" value="1"/>
</dbReference>
<dbReference type="PANTHER" id="PTHR42850">
    <property type="entry name" value="METALLOPHOSPHOESTERASE"/>
    <property type="match status" value="1"/>
</dbReference>
<proteinExistence type="predicted"/>
<sequence length="254" mass="27909">MRWFTARSKARPAREAVPGFDAPIRPDSPFCAVGDIHGRMDLLSDVLGRLALDGPNLPVVFVGDYIDRGPDSAAVLRHLCALQSTDPERISCLLGNHEDMLLAFLDGSLHDHRIWLRNGGVATLQSFGISLSANSPTPDEVARIRRGLQEAMGPKLLAWLRGLPLVWNTGNVWVTHAGADPFVNMPRQDRTALLWGHPDFRRHARTDGQWVVHGHTIVPEVECRDGRVAIDTGAFHTGRLSAVHLSNEGVRPLG</sequence>
<keyword evidence="3" id="KW-1185">Reference proteome</keyword>
<comment type="caution">
    <text evidence="2">The sequence shown here is derived from an EMBL/GenBank/DDBJ whole genome shotgun (WGS) entry which is preliminary data.</text>
</comment>
<name>A0ABQ3IPS1_9RHOB</name>
<dbReference type="CDD" id="cd00144">
    <property type="entry name" value="MPP_PPP_family"/>
    <property type="match status" value="1"/>
</dbReference>
<dbReference type="InterPro" id="IPR029052">
    <property type="entry name" value="Metallo-depent_PP-like"/>
</dbReference>
<organism evidence="2 3">
    <name type="scientific">Aliiroseovarius zhejiangensis</name>
    <dbReference type="NCBI Taxonomy" id="1632025"/>
    <lineage>
        <taxon>Bacteria</taxon>
        <taxon>Pseudomonadati</taxon>
        <taxon>Pseudomonadota</taxon>
        <taxon>Alphaproteobacteria</taxon>
        <taxon>Rhodobacterales</taxon>
        <taxon>Paracoccaceae</taxon>
        <taxon>Aliiroseovarius</taxon>
    </lineage>
</organism>
<accession>A0ABQ3IPS1</accession>
<dbReference type="Pfam" id="PF00149">
    <property type="entry name" value="Metallophos"/>
    <property type="match status" value="1"/>
</dbReference>
<dbReference type="EMBL" id="BNCH01000001">
    <property type="protein sequence ID" value="GHE90685.1"/>
    <property type="molecule type" value="Genomic_DNA"/>
</dbReference>
<dbReference type="Proteomes" id="UP000609802">
    <property type="component" value="Unassembled WGS sequence"/>
</dbReference>
<evidence type="ECO:0000259" key="1">
    <source>
        <dbReference type="Pfam" id="PF00149"/>
    </source>
</evidence>
<evidence type="ECO:0000313" key="3">
    <source>
        <dbReference type="Proteomes" id="UP000609802"/>
    </source>
</evidence>
<protein>
    <submittedName>
        <fullName evidence="2">Ser/threonine protein phosphatase</fullName>
    </submittedName>
</protein>
<dbReference type="InterPro" id="IPR050126">
    <property type="entry name" value="Ap4A_hydrolase"/>
</dbReference>
<gene>
    <name evidence="2" type="ORF">GCM10016455_08860</name>
</gene>
<dbReference type="RefSeq" id="WP_191285232.1">
    <property type="nucleotide sequence ID" value="NZ_BNCH01000001.1"/>
</dbReference>
<reference evidence="3" key="1">
    <citation type="journal article" date="2019" name="Int. J. Syst. Evol. Microbiol.">
        <title>The Global Catalogue of Microorganisms (GCM) 10K type strain sequencing project: providing services to taxonomists for standard genome sequencing and annotation.</title>
        <authorList>
            <consortium name="The Broad Institute Genomics Platform"/>
            <consortium name="The Broad Institute Genome Sequencing Center for Infectious Disease"/>
            <person name="Wu L."/>
            <person name="Ma J."/>
        </authorList>
    </citation>
    <scope>NUCLEOTIDE SEQUENCE [LARGE SCALE GENOMIC DNA]</scope>
    <source>
        <strain evidence="3">KCTC 42443</strain>
    </source>
</reference>
<dbReference type="PANTHER" id="PTHR42850:SF4">
    <property type="entry name" value="ZINC-DEPENDENT ENDOPOLYPHOSPHATASE"/>
    <property type="match status" value="1"/>
</dbReference>
<dbReference type="InterPro" id="IPR004843">
    <property type="entry name" value="Calcineurin-like_PHP"/>
</dbReference>
<dbReference type="Gene3D" id="3.60.21.10">
    <property type="match status" value="1"/>
</dbReference>